<gene>
    <name evidence="2" type="ORF">BHQ10_006542</name>
</gene>
<dbReference type="RefSeq" id="XP_040735046.1">
    <property type="nucleotide sequence ID" value="XM_040879140.1"/>
</dbReference>
<dbReference type="Gene3D" id="3.30.710.10">
    <property type="entry name" value="Potassium Channel Kv1.1, Chain A"/>
    <property type="match status" value="1"/>
</dbReference>
<dbReference type="STRING" id="1196081.A0A364L3Z1"/>
<feature type="domain" description="BTB" evidence="1">
    <location>
        <begin position="8"/>
        <end position="77"/>
    </location>
</feature>
<dbReference type="SUPFAM" id="SSF54695">
    <property type="entry name" value="POZ domain"/>
    <property type="match status" value="1"/>
</dbReference>
<dbReference type="PANTHER" id="PTHR47843:SF5">
    <property type="entry name" value="BTB_POZ DOMAIN PROTEIN"/>
    <property type="match status" value="1"/>
</dbReference>
<evidence type="ECO:0000259" key="1">
    <source>
        <dbReference type="PROSITE" id="PS50097"/>
    </source>
</evidence>
<dbReference type="Pfam" id="PF00651">
    <property type="entry name" value="BTB"/>
    <property type="match status" value="1"/>
</dbReference>
<organism evidence="2 3">
    <name type="scientific">Talaromyces amestolkiae</name>
    <dbReference type="NCBI Taxonomy" id="1196081"/>
    <lineage>
        <taxon>Eukaryota</taxon>
        <taxon>Fungi</taxon>
        <taxon>Dikarya</taxon>
        <taxon>Ascomycota</taxon>
        <taxon>Pezizomycotina</taxon>
        <taxon>Eurotiomycetes</taxon>
        <taxon>Eurotiomycetidae</taxon>
        <taxon>Eurotiales</taxon>
        <taxon>Trichocomaceae</taxon>
        <taxon>Talaromyces</taxon>
        <taxon>Talaromyces sect. Talaromyces</taxon>
    </lineage>
</organism>
<dbReference type="PANTHER" id="PTHR47843">
    <property type="entry name" value="BTB DOMAIN-CONTAINING PROTEIN-RELATED"/>
    <property type="match status" value="1"/>
</dbReference>
<dbReference type="OrthoDB" id="4227438at2759"/>
<protein>
    <recommendedName>
        <fullName evidence="1">BTB domain-containing protein</fullName>
    </recommendedName>
</protein>
<dbReference type="InterPro" id="IPR000210">
    <property type="entry name" value="BTB/POZ_dom"/>
</dbReference>
<dbReference type="PROSITE" id="PS50097">
    <property type="entry name" value="BTB"/>
    <property type="match status" value="1"/>
</dbReference>
<sequence length="596" mass="68183">MDSDRYKVDKIPTLECEGEKFFVLKSIVCKHSPVLSKACNGHFEEASTDVISVTQFNAKTLRRMLEFMYEGKYEASELEKHEELNYDNYFARDEHPEEATLEDKIAALEICEVSSTEEDEPPTYTILDMLQPHILVNSISDYYDVPGLKSQANQHVCDVLENSWSASDFMAAAELTFASTSDTELYAIITAAINGHIKKLLDREDFLGQGLLNPYSITSYVEDCKTLAALRLVDKAFCRSASRGLFRRVILEVGYKPAITTKFQALASSEYAQFVREAVFSPDPIFKHTRWRPKFVFAPNILTRLTSVLKKLPKLETVAICPLPWDPTLSWSSVALRAIADLKHHNVTRLEMSLDNSAYLKRCIECRQEKPVTQLIRQVQHLKLYGKNEEEDDMDDLHLILKTAANLVSLEVNSYCSVYGSSVKEYNFHQHLQLKSLNLVCVSITSYELLGLLEWCKDTIKSVAIGFLALNAGSWLHVLMQIKKNLKLLKFFFNEWNISRAKETEYGNYMWRSLGKFRRDHELIGCAIGDLQRQTNANRIAEGLRPLSKEEYRELDLPTLESAIDDARYTELISRSWDAEKDATYEWDTGSDDPDD</sequence>
<dbReference type="InterPro" id="IPR011333">
    <property type="entry name" value="SKP1/BTB/POZ_sf"/>
</dbReference>
<dbReference type="EMBL" id="MIKG01000012">
    <property type="protein sequence ID" value="RAO70530.1"/>
    <property type="molecule type" value="Genomic_DNA"/>
</dbReference>
<dbReference type="GeneID" id="63795758"/>
<comment type="caution">
    <text evidence="2">The sequence shown here is derived from an EMBL/GenBank/DDBJ whole genome shotgun (WGS) entry which is preliminary data.</text>
</comment>
<evidence type="ECO:0000313" key="2">
    <source>
        <dbReference type="EMBL" id="RAO70530.1"/>
    </source>
</evidence>
<keyword evidence="3" id="KW-1185">Reference proteome</keyword>
<reference evidence="2 3" key="1">
    <citation type="journal article" date="2017" name="Biotechnol. Biofuels">
        <title>Differential beta-glucosidase expression as a function of carbon source availability in Talaromyces amestolkiae: a genomic and proteomic approach.</title>
        <authorList>
            <person name="de Eugenio L.I."/>
            <person name="Mendez-Liter J.A."/>
            <person name="Nieto-Dominguez M."/>
            <person name="Alonso L."/>
            <person name="Gil-Munoz J."/>
            <person name="Barriuso J."/>
            <person name="Prieto A."/>
            <person name="Martinez M.J."/>
        </authorList>
    </citation>
    <scope>NUCLEOTIDE SEQUENCE [LARGE SCALE GENOMIC DNA]</scope>
    <source>
        <strain evidence="2 3">CIB</strain>
    </source>
</reference>
<dbReference type="CDD" id="cd18186">
    <property type="entry name" value="BTB_POZ_ZBTB_KLHL-like"/>
    <property type="match status" value="1"/>
</dbReference>
<accession>A0A364L3Z1</accession>
<dbReference type="Proteomes" id="UP000249363">
    <property type="component" value="Unassembled WGS sequence"/>
</dbReference>
<evidence type="ECO:0000313" key="3">
    <source>
        <dbReference type="Proteomes" id="UP000249363"/>
    </source>
</evidence>
<name>A0A364L3Z1_TALAM</name>
<dbReference type="AlphaFoldDB" id="A0A364L3Z1"/>
<proteinExistence type="predicted"/>